<feature type="transmembrane region" description="Helical" evidence="3">
    <location>
        <begin position="20"/>
        <end position="36"/>
    </location>
</feature>
<evidence type="ECO:0000313" key="6">
    <source>
        <dbReference type="Proteomes" id="UP000184111"/>
    </source>
</evidence>
<dbReference type="PANTHER" id="PTHR43156">
    <property type="entry name" value="STAGE II SPORULATION PROTEIN E-RELATED"/>
    <property type="match status" value="1"/>
</dbReference>
<reference evidence="5 6" key="1">
    <citation type="submission" date="2016-11" db="EMBL/GenBank/DDBJ databases">
        <authorList>
            <person name="Jaros S."/>
            <person name="Januszkiewicz K."/>
            <person name="Wedrychowicz H."/>
        </authorList>
    </citation>
    <scope>NUCLEOTIDE SEQUENCE [LARGE SCALE GENOMIC DNA]</scope>
    <source>
        <strain evidence="5 6">CGMCC 4.2025</strain>
    </source>
</reference>
<dbReference type="STRING" id="310782.SAMN05216499_10985"/>
<keyword evidence="6" id="KW-1185">Reference proteome</keyword>
<evidence type="ECO:0000256" key="1">
    <source>
        <dbReference type="ARBA" id="ARBA00022801"/>
    </source>
</evidence>
<organism evidence="5 6">
    <name type="scientific">Actinacidiphila paucisporea</name>
    <dbReference type="NCBI Taxonomy" id="310782"/>
    <lineage>
        <taxon>Bacteria</taxon>
        <taxon>Bacillati</taxon>
        <taxon>Actinomycetota</taxon>
        <taxon>Actinomycetes</taxon>
        <taxon>Kitasatosporales</taxon>
        <taxon>Streptomycetaceae</taxon>
        <taxon>Actinacidiphila</taxon>
    </lineage>
</organism>
<proteinExistence type="predicted"/>
<keyword evidence="3" id="KW-1133">Transmembrane helix</keyword>
<evidence type="ECO:0000259" key="4">
    <source>
        <dbReference type="SMART" id="SM00331"/>
    </source>
</evidence>
<evidence type="ECO:0000256" key="3">
    <source>
        <dbReference type="SAM" id="Phobius"/>
    </source>
</evidence>
<accession>A0A1M7GWG9</accession>
<dbReference type="SUPFAM" id="SSF81606">
    <property type="entry name" value="PP2C-like"/>
    <property type="match status" value="1"/>
</dbReference>
<feature type="transmembrane region" description="Helical" evidence="3">
    <location>
        <begin position="92"/>
        <end position="112"/>
    </location>
</feature>
<dbReference type="OrthoDB" id="311904at2"/>
<keyword evidence="1" id="KW-0378">Hydrolase</keyword>
<feature type="domain" description="PPM-type phosphatase" evidence="4">
    <location>
        <begin position="145"/>
        <end position="387"/>
    </location>
</feature>
<sequence>MAPSGTADGPRLPRLVRSPPARLAALLVLLALLVVIDDASGPAIRIGGLMLAVPALSAVFLGPGAVLVVALATIPCLVLAADGNHQLGTANFQVMMATAVLIGAASVTAARVRGRGESELAQARWVAGVTQRALLRPLPKRLGRFAIASTYMAADQEAAIGGDLYATADLGDGRVRVLVGDVQGKGLAAVEVASMLLAAFRRAARRRTSLPALPGYLDRSLREDLTDLADAPPPQPAHADVEAAPAPSGDPAFLERFVTAVMVDIAAGGDALAVVNCGHPSPILLHHEKVRPLDARRPAIPLGLGDLTPEAQYVDRYDLTVGDVLLLYTDGVIEARDSRGDFYPLTDRLTGWSGLPPDELIEVLTADLLQHVGRRLGDDVAVVAVQRVS</sequence>
<keyword evidence="3" id="KW-0472">Membrane</keyword>
<dbReference type="SMART" id="SM00331">
    <property type="entry name" value="PP2C_SIG"/>
    <property type="match status" value="1"/>
</dbReference>
<dbReference type="GO" id="GO:0016791">
    <property type="term" value="F:phosphatase activity"/>
    <property type="evidence" value="ECO:0007669"/>
    <property type="project" value="TreeGrafter"/>
</dbReference>
<dbReference type="Pfam" id="PF07228">
    <property type="entry name" value="SpoIIE"/>
    <property type="match status" value="1"/>
</dbReference>
<dbReference type="InterPro" id="IPR052016">
    <property type="entry name" value="Bact_Sigma-Reg"/>
</dbReference>
<protein>
    <submittedName>
        <fullName evidence="5">Stage II sporulation protein E (SpoIIE)</fullName>
    </submittedName>
</protein>
<evidence type="ECO:0000256" key="2">
    <source>
        <dbReference type="SAM" id="MobiDB-lite"/>
    </source>
</evidence>
<dbReference type="RefSeq" id="WP_079189778.1">
    <property type="nucleotide sequence ID" value="NZ_FRBI01000009.1"/>
</dbReference>
<feature type="region of interest" description="Disordered" evidence="2">
    <location>
        <begin position="226"/>
        <end position="245"/>
    </location>
</feature>
<feature type="transmembrane region" description="Helical" evidence="3">
    <location>
        <begin position="48"/>
        <end position="80"/>
    </location>
</feature>
<keyword evidence="3" id="KW-0812">Transmembrane</keyword>
<dbReference type="AlphaFoldDB" id="A0A1M7GWG9"/>
<dbReference type="InterPro" id="IPR001932">
    <property type="entry name" value="PPM-type_phosphatase-like_dom"/>
</dbReference>
<dbReference type="PANTHER" id="PTHR43156:SF2">
    <property type="entry name" value="STAGE II SPORULATION PROTEIN E"/>
    <property type="match status" value="1"/>
</dbReference>
<dbReference type="InterPro" id="IPR036457">
    <property type="entry name" value="PPM-type-like_dom_sf"/>
</dbReference>
<dbReference type="Proteomes" id="UP000184111">
    <property type="component" value="Unassembled WGS sequence"/>
</dbReference>
<dbReference type="EMBL" id="FRBI01000009">
    <property type="protein sequence ID" value="SHM20247.1"/>
    <property type="molecule type" value="Genomic_DNA"/>
</dbReference>
<name>A0A1M7GWG9_9ACTN</name>
<gene>
    <name evidence="5" type="ORF">SAMN05216499_10985</name>
</gene>
<evidence type="ECO:0000313" key="5">
    <source>
        <dbReference type="EMBL" id="SHM20247.1"/>
    </source>
</evidence>
<dbReference type="Gene3D" id="3.60.40.10">
    <property type="entry name" value="PPM-type phosphatase domain"/>
    <property type="match status" value="1"/>
</dbReference>